<keyword evidence="2" id="KW-1185">Reference proteome</keyword>
<name>A0A9Q3CIZ0_9BASI</name>
<dbReference type="Proteomes" id="UP000765509">
    <property type="component" value="Unassembled WGS sequence"/>
</dbReference>
<evidence type="ECO:0000313" key="1">
    <source>
        <dbReference type="EMBL" id="MBW0483437.1"/>
    </source>
</evidence>
<organism evidence="1 2">
    <name type="scientific">Austropuccinia psidii MF-1</name>
    <dbReference type="NCBI Taxonomy" id="1389203"/>
    <lineage>
        <taxon>Eukaryota</taxon>
        <taxon>Fungi</taxon>
        <taxon>Dikarya</taxon>
        <taxon>Basidiomycota</taxon>
        <taxon>Pucciniomycotina</taxon>
        <taxon>Pucciniomycetes</taxon>
        <taxon>Pucciniales</taxon>
        <taxon>Sphaerophragmiaceae</taxon>
        <taxon>Austropuccinia</taxon>
    </lineage>
</organism>
<proteinExistence type="predicted"/>
<dbReference type="AlphaFoldDB" id="A0A9Q3CIZ0"/>
<evidence type="ECO:0000313" key="2">
    <source>
        <dbReference type="Proteomes" id="UP000765509"/>
    </source>
</evidence>
<protein>
    <submittedName>
        <fullName evidence="1">Uncharacterized protein</fullName>
    </submittedName>
</protein>
<reference evidence="1" key="1">
    <citation type="submission" date="2021-03" db="EMBL/GenBank/DDBJ databases">
        <title>Draft genome sequence of rust myrtle Austropuccinia psidii MF-1, a brazilian biotype.</title>
        <authorList>
            <person name="Quecine M.C."/>
            <person name="Pachon D.M.R."/>
            <person name="Bonatelli M.L."/>
            <person name="Correr F.H."/>
            <person name="Franceschini L.M."/>
            <person name="Leite T.F."/>
            <person name="Margarido G.R.A."/>
            <person name="Almeida C.A."/>
            <person name="Ferrarezi J.A."/>
            <person name="Labate C.A."/>
        </authorList>
    </citation>
    <scope>NUCLEOTIDE SEQUENCE</scope>
    <source>
        <strain evidence="1">MF-1</strain>
    </source>
</reference>
<dbReference type="EMBL" id="AVOT02007229">
    <property type="protein sequence ID" value="MBW0483437.1"/>
    <property type="molecule type" value="Genomic_DNA"/>
</dbReference>
<comment type="caution">
    <text evidence="1">The sequence shown here is derived from an EMBL/GenBank/DDBJ whole genome shotgun (WGS) entry which is preliminary data.</text>
</comment>
<gene>
    <name evidence="1" type="ORF">O181_023152</name>
</gene>
<accession>A0A9Q3CIZ0</accession>
<sequence length="205" mass="23723">MQIIEQINFVKTSINVEIGKIDAKLTKITLEINDLKKNNKHSSELHKSKIAKLELISNTCDRIKSKYKVQDDEMEDLFTTNINDQLKILKNDVLTVVDNTNQFAIHLARSDSERQKLKDRIISHVEKIHKSHNTNPHLPRNSTPLTEEKLSVKESLNPFLRENAISAKDIPKLEEWPTFSSEGEYNHIEFIRAIDMLQDDSHITD</sequence>